<protein>
    <submittedName>
        <fullName evidence="2">Uncharacterized protein</fullName>
    </submittedName>
</protein>
<comment type="caution">
    <text evidence="2">The sequence shown here is derived from an EMBL/GenBank/DDBJ whole genome shotgun (WGS) entry which is preliminary data.</text>
</comment>
<sequence length="90" mass="10841">MNDVKTYGFGPGHIHSIPGKPKYDENRKSDERYFERFERQDERFHESLQEQVTIRILERPEQTVGKMSGRRLSRREKIAVVRNEKMMTMK</sequence>
<feature type="region of interest" description="Disordered" evidence="1">
    <location>
        <begin position="1"/>
        <end position="27"/>
    </location>
</feature>
<reference evidence="2 3" key="1">
    <citation type="submission" date="2014-06" db="EMBL/GenBank/DDBJ databases">
        <title>Draft genome sequence of iron oxidizing acidophile Leptospirillum ferriphilum DSM14647.</title>
        <authorList>
            <person name="Cardenas J.P."/>
            <person name="Lazcano M."/>
            <person name="Ossandon F.J."/>
            <person name="Corbett M."/>
            <person name="Holmes D.S."/>
            <person name="Watkin E."/>
        </authorList>
    </citation>
    <scope>NUCLEOTIDE SEQUENCE [LARGE SCALE GENOMIC DNA]</scope>
    <source>
        <strain evidence="2 3">DSM 14647</strain>
    </source>
</reference>
<accession>A0A094YKK4</accession>
<gene>
    <name evidence="2" type="ORF">LptCag_1466</name>
</gene>
<evidence type="ECO:0000313" key="3">
    <source>
        <dbReference type="Proteomes" id="UP000029452"/>
    </source>
</evidence>
<dbReference type="AlphaFoldDB" id="A0A094YKK4"/>
<organism evidence="2 3">
    <name type="scientific">Leptospirillum ferriphilum</name>
    <dbReference type="NCBI Taxonomy" id="178606"/>
    <lineage>
        <taxon>Bacteria</taxon>
        <taxon>Pseudomonadati</taxon>
        <taxon>Nitrospirota</taxon>
        <taxon>Nitrospiria</taxon>
        <taxon>Nitrospirales</taxon>
        <taxon>Nitrospiraceae</taxon>
        <taxon>Leptospirillum</taxon>
    </lineage>
</organism>
<dbReference type="PATRIC" id="fig|178606.4.peg.1469"/>
<dbReference type="EMBL" id="JPGK01000005">
    <property type="protein sequence ID" value="KGA93756.1"/>
    <property type="molecule type" value="Genomic_DNA"/>
</dbReference>
<evidence type="ECO:0000256" key="1">
    <source>
        <dbReference type="SAM" id="MobiDB-lite"/>
    </source>
</evidence>
<dbReference type="Proteomes" id="UP000029452">
    <property type="component" value="Unassembled WGS sequence"/>
</dbReference>
<name>A0A094YKK4_9BACT</name>
<proteinExistence type="predicted"/>
<evidence type="ECO:0000313" key="2">
    <source>
        <dbReference type="EMBL" id="KGA93756.1"/>
    </source>
</evidence>